<dbReference type="RefSeq" id="WP_120203656.1">
    <property type="nucleotide sequence ID" value="NZ_CP032514.1"/>
</dbReference>
<gene>
    <name evidence="1" type="ORF">D5R93_02520</name>
</gene>
<dbReference type="EMBL" id="CP032514">
    <property type="protein sequence ID" value="AYD89213.1"/>
    <property type="molecule type" value="Genomic_DNA"/>
</dbReference>
<protein>
    <submittedName>
        <fullName evidence="1">Uncharacterized protein</fullName>
    </submittedName>
</protein>
<evidence type="ECO:0000313" key="2">
    <source>
        <dbReference type="Proteomes" id="UP000273001"/>
    </source>
</evidence>
<keyword evidence="2" id="KW-1185">Reference proteome</keyword>
<organism evidence="1 2">
    <name type="scientific">Actinomyces lilanjuaniae</name>
    <dbReference type="NCBI Taxonomy" id="2321394"/>
    <lineage>
        <taxon>Bacteria</taxon>
        <taxon>Bacillati</taxon>
        <taxon>Actinomycetota</taxon>
        <taxon>Actinomycetes</taxon>
        <taxon>Actinomycetales</taxon>
        <taxon>Actinomycetaceae</taxon>
        <taxon>Actinomyces</taxon>
    </lineage>
</organism>
<sequence>MAYIYLFISQSAIDTRTQAAVSAAQVEEDVVAASLGGLSTGLSSIPHPVTQATGVAISLASPVMTEEVGAVDLSGEDYATGHEWMSADHTIDTASVLTSTEHSRQLQKWLEDASIPEVTLENALAAGVQDGQHSASH</sequence>
<proteinExistence type="predicted"/>
<name>A0ABN5PLS3_9ACTO</name>
<accession>A0ABN5PLS3</accession>
<reference evidence="1 2" key="1">
    <citation type="submission" date="2018-09" db="EMBL/GenBank/DDBJ databases">
        <authorList>
            <person name="Li J."/>
        </authorList>
    </citation>
    <scope>NUCLEOTIDE SEQUENCE [LARGE SCALE GENOMIC DNA]</scope>
    <source>
        <strain evidence="1 2">2129</strain>
    </source>
</reference>
<dbReference type="Proteomes" id="UP000273001">
    <property type="component" value="Chromosome"/>
</dbReference>
<evidence type="ECO:0000313" key="1">
    <source>
        <dbReference type="EMBL" id="AYD89213.1"/>
    </source>
</evidence>